<evidence type="ECO:0000313" key="1">
    <source>
        <dbReference type="EMBL" id="KEI71303.1"/>
    </source>
</evidence>
<comment type="caution">
    <text evidence="1">The sequence shown here is derived from an EMBL/GenBank/DDBJ whole genome shotgun (WGS) entry which is preliminary data.</text>
</comment>
<dbReference type="RefSeq" id="WP_020582888.1">
    <property type="nucleotide sequence ID" value="NZ_JOJP01000001.1"/>
</dbReference>
<sequence length="70" mass="8079">MVKKYRESSENLEGSEKKISFVINTTEDRVSLLRQAYLDGQLIVNSESLAEKMLAFERQLEIVFPEKDSP</sequence>
<name>A0A081KAX7_9GAMM</name>
<accession>A0A081KAX7</accession>
<evidence type="ECO:0000313" key="2">
    <source>
        <dbReference type="Proteomes" id="UP000027997"/>
    </source>
</evidence>
<keyword evidence="2" id="KW-1185">Reference proteome</keyword>
<dbReference type="AlphaFoldDB" id="A0A081KAX7"/>
<protein>
    <submittedName>
        <fullName evidence="1">Uncharacterized protein</fullName>
    </submittedName>
</protein>
<organism evidence="1 2">
    <name type="scientific">Endozoicomonas elysicola</name>
    <dbReference type="NCBI Taxonomy" id="305900"/>
    <lineage>
        <taxon>Bacteria</taxon>
        <taxon>Pseudomonadati</taxon>
        <taxon>Pseudomonadota</taxon>
        <taxon>Gammaproteobacteria</taxon>
        <taxon>Oceanospirillales</taxon>
        <taxon>Endozoicomonadaceae</taxon>
        <taxon>Endozoicomonas</taxon>
    </lineage>
</organism>
<reference evidence="1 2" key="1">
    <citation type="submission" date="2014-06" db="EMBL/GenBank/DDBJ databases">
        <title>Whole Genome Sequences of Three Symbiotic Endozoicomonas Bacteria.</title>
        <authorList>
            <person name="Neave M.J."/>
            <person name="Apprill A."/>
            <person name="Voolstra C.R."/>
        </authorList>
    </citation>
    <scope>NUCLEOTIDE SEQUENCE [LARGE SCALE GENOMIC DNA]</scope>
    <source>
        <strain evidence="1 2">DSM 22380</strain>
    </source>
</reference>
<dbReference type="EMBL" id="JOJP01000001">
    <property type="protein sequence ID" value="KEI71303.1"/>
    <property type="molecule type" value="Genomic_DNA"/>
</dbReference>
<gene>
    <name evidence="1" type="ORF">GV64_11645</name>
</gene>
<dbReference type="Proteomes" id="UP000027997">
    <property type="component" value="Unassembled WGS sequence"/>
</dbReference>
<proteinExistence type="predicted"/>